<dbReference type="EMBL" id="BQNB010014894">
    <property type="protein sequence ID" value="GJT33625.1"/>
    <property type="molecule type" value="Genomic_DNA"/>
</dbReference>
<proteinExistence type="predicted"/>
<reference evidence="1" key="2">
    <citation type="submission" date="2022-01" db="EMBL/GenBank/DDBJ databases">
        <authorList>
            <person name="Yamashiro T."/>
            <person name="Shiraishi A."/>
            <person name="Satake H."/>
            <person name="Nakayama K."/>
        </authorList>
    </citation>
    <scope>NUCLEOTIDE SEQUENCE</scope>
</reference>
<evidence type="ECO:0000313" key="2">
    <source>
        <dbReference type="Proteomes" id="UP001151760"/>
    </source>
</evidence>
<keyword evidence="2" id="KW-1185">Reference proteome</keyword>
<gene>
    <name evidence="1" type="ORF">Tco_0924044</name>
</gene>
<accession>A0ABQ5D422</accession>
<name>A0ABQ5D422_9ASTR</name>
<dbReference type="Proteomes" id="UP001151760">
    <property type="component" value="Unassembled WGS sequence"/>
</dbReference>
<evidence type="ECO:0000313" key="1">
    <source>
        <dbReference type="EMBL" id="GJT33625.1"/>
    </source>
</evidence>
<organism evidence="1 2">
    <name type="scientific">Tanacetum coccineum</name>
    <dbReference type="NCBI Taxonomy" id="301880"/>
    <lineage>
        <taxon>Eukaryota</taxon>
        <taxon>Viridiplantae</taxon>
        <taxon>Streptophyta</taxon>
        <taxon>Embryophyta</taxon>
        <taxon>Tracheophyta</taxon>
        <taxon>Spermatophyta</taxon>
        <taxon>Magnoliopsida</taxon>
        <taxon>eudicotyledons</taxon>
        <taxon>Gunneridae</taxon>
        <taxon>Pentapetalae</taxon>
        <taxon>asterids</taxon>
        <taxon>campanulids</taxon>
        <taxon>Asterales</taxon>
        <taxon>Asteraceae</taxon>
        <taxon>Asteroideae</taxon>
        <taxon>Anthemideae</taxon>
        <taxon>Anthemidinae</taxon>
        <taxon>Tanacetum</taxon>
    </lineage>
</organism>
<reference evidence="1" key="1">
    <citation type="journal article" date="2022" name="Int. J. Mol. Sci.">
        <title>Draft Genome of Tanacetum Coccineum: Genomic Comparison of Closely Related Tanacetum-Family Plants.</title>
        <authorList>
            <person name="Yamashiro T."/>
            <person name="Shiraishi A."/>
            <person name="Nakayama K."/>
            <person name="Satake H."/>
        </authorList>
    </citation>
    <scope>NUCLEOTIDE SEQUENCE</scope>
</reference>
<protein>
    <submittedName>
        <fullName evidence="1">Uncharacterized protein</fullName>
    </submittedName>
</protein>
<sequence>MAGNPSDWLKFNSRKFTPDSRKEFRKRYSELLRKEIEGPEALDYAEFSTLHEGLALQNLDQFCHVSFRLEDKTFTSQAWSRLFRIQEQVVWEYVMEFLSSFTFRDHVVELDIAGFLIRRS</sequence>
<comment type="caution">
    <text evidence="1">The sequence shown here is derived from an EMBL/GenBank/DDBJ whole genome shotgun (WGS) entry which is preliminary data.</text>
</comment>